<dbReference type="GO" id="GO:0005886">
    <property type="term" value="C:plasma membrane"/>
    <property type="evidence" value="ECO:0007669"/>
    <property type="project" value="UniProtKB-SubCell"/>
</dbReference>
<evidence type="ECO:0000313" key="10">
    <source>
        <dbReference type="EnsemblMetazoa" id="ENSAATROPP001821"/>
    </source>
</evidence>
<evidence type="ECO:0000256" key="7">
    <source>
        <dbReference type="ARBA" id="ARBA00023136"/>
    </source>
</evidence>
<dbReference type="PANTHER" id="PTHR21137:SF35">
    <property type="entry name" value="ODORANT RECEPTOR 19A-RELATED"/>
    <property type="match status" value="1"/>
</dbReference>
<keyword evidence="11" id="KW-1185">Reference proteome</keyword>
<evidence type="ECO:0000256" key="4">
    <source>
        <dbReference type="ARBA" id="ARBA00022692"/>
    </source>
</evidence>
<sequence>MLCWKKPSLVRCYFCTCRRSFPSESEAVATAIFQSSWYARSNQQQRDLSFVMARAQRPVKLTAAKLFIVTRISFTQVLKQAYTIFTLMSQFLDDAIN</sequence>
<evidence type="ECO:0000256" key="3">
    <source>
        <dbReference type="ARBA" id="ARBA00022606"/>
    </source>
</evidence>
<reference evidence="10" key="1">
    <citation type="submission" date="2024-04" db="UniProtKB">
        <authorList>
            <consortium name="EnsemblMetazoa"/>
        </authorList>
    </citation>
    <scope>IDENTIFICATION</scope>
    <source>
        <strain evidence="10">EBRO</strain>
    </source>
</reference>
<keyword evidence="7" id="KW-0472">Membrane</keyword>
<keyword evidence="8" id="KW-0675">Receptor</keyword>
<comment type="subcellular location">
    <subcellularLocation>
        <location evidence="1">Cell membrane</location>
        <topology evidence="1">Multi-pass membrane protein</topology>
    </subcellularLocation>
</comment>
<accession>A0AAG5CSK4</accession>
<dbReference type="Pfam" id="PF02949">
    <property type="entry name" value="7tm_6"/>
    <property type="match status" value="1"/>
</dbReference>
<evidence type="ECO:0000313" key="11">
    <source>
        <dbReference type="Proteomes" id="UP000075880"/>
    </source>
</evidence>
<proteinExistence type="predicted"/>
<evidence type="ECO:0000256" key="5">
    <source>
        <dbReference type="ARBA" id="ARBA00022725"/>
    </source>
</evidence>
<dbReference type="AlphaFoldDB" id="A0AAG5CSK4"/>
<dbReference type="InterPro" id="IPR004117">
    <property type="entry name" value="7tm6_olfct_rcpt"/>
</dbReference>
<dbReference type="GO" id="GO:0007165">
    <property type="term" value="P:signal transduction"/>
    <property type="evidence" value="ECO:0007669"/>
    <property type="project" value="UniProtKB-KW"/>
</dbReference>
<evidence type="ECO:0000256" key="1">
    <source>
        <dbReference type="ARBA" id="ARBA00004651"/>
    </source>
</evidence>
<dbReference type="EnsemblMetazoa" id="ENSAATROPT001898">
    <property type="protein sequence ID" value="ENSAATROPP001821"/>
    <property type="gene ID" value="ENSAATROPG001486"/>
</dbReference>
<keyword evidence="5" id="KW-0552">Olfaction</keyword>
<keyword evidence="4" id="KW-0812">Transmembrane</keyword>
<name>A0AAG5CSK4_ANOAO</name>
<evidence type="ECO:0000256" key="9">
    <source>
        <dbReference type="ARBA" id="ARBA00023224"/>
    </source>
</evidence>
<evidence type="ECO:0000256" key="8">
    <source>
        <dbReference type="ARBA" id="ARBA00023170"/>
    </source>
</evidence>
<keyword evidence="2" id="KW-1003">Cell membrane</keyword>
<evidence type="ECO:0000256" key="6">
    <source>
        <dbReference type="ARBA" id="ARBA00022989"/>
    </source>
</evidence>
<organism evidence="10 11">
    <name type="scientific">Anopheles atroparvus</name>
    <name type="common">European mosquito</name>
    <dbReference type="NCBI Taxonomy" id="41427"/>
    <lineage>
        <taxon>Eukaryota</taxon>
        <taxon>Metazoa</taxon>
        <taxon>Ecdysozoa</taxon>
        <taxon>Arthropoda</taxon>
        <taxon>Hexapoda</taxon>
        <taxon>Insecta</taxon>
        <taxon>Pterygota</taxon>
        <taxon>Neoptera</taxon>
        <taxon>Endopterygota</taxon>
        <taxon>Diptera</taxon>
        <taxon>Nematocera</taxon>
        <taxon>Culicoidea</taxon>
        <taxon>Culicidae</taxon>
        <taxon>Anophelinae</taxon>
        <taxon>Anopheles</taxon>
    </lineage>
</organism>
<dbReference type="PANTHER" id="PTHR21137">
    <property type="entry name" value="ODORANT RECEPTOR"/>
    <property type="match status" value="1"/>
</dbReference>
<keyword evidence="3" id="KW-0716">Sensory transduction</keyword>
<keyword evidence="6" id="KW-1133">Transmembrane helix</keyword>
<dbReference type="GO" id="GO:0004984">
    <property type="term" value="F:olfactory receptor activity"/>
    <property type="evidence" value="ECO:0007669"/>
    <property type="project" value="InterPro"/>
</dbReference>
<keyword evidence="9" id="KW-0807">Transducer</keyword>
<protein>
    <recommendedName>
        <fullName evidence="12">Odorant receptor</fullName>
    </recommendedName>
</protein>
<dbReference type="Proteomes" id="UP000075880">
    <property type="component" value="Unassembled WGS sequence"/>
</dbReference>
<dbReference type="GO" id="GO:0005549">
    <property type="term" value="F:odorant binding"/>
    <property type="evidence" value="ECO:0007669"/>
    <property type="project" value="InterPro"/>
</dbReference>
<evidence type="ECO:0000256" key="2">
    <source>
        <dbReference type="ARBA" id="ARBA00022475"/>
    </source>
</evidence>
<evidence type="ECO:0008006" key="12">
    <source>
        <dbReference type="Google" id="ProtNLM"/>
    </source>
</evidence>